<dbReference type="SUPFAM" id="SSF54211">
    <property type="entry name" value="Ribosomal protein S5 domain 2-like"/>
    <property type="match status" value="2"/>
</dbReference>
<dbReference type="InterPro" id="IPR000807">
    <property type="entry name" value="ImidazoleglycerolP_deHydtase"/>
</dbReference>
<dbReference type="PANTHER" id="PTHR23133">
    <property type="entry name" value="IMIDAZOLEGLYCEROL-PHOSPHATE DEHYDRATASE HIS7"/>
    <property type="match status" value="1"/>
</dbReference>
<dbReference type="HAMAP" id="MF_00076">
    <property type="entry name" value="HisB"/>
    <property type="match status" value="1"/>
</dbReference>
<evidence type="ECO:0000256" key="5">
    <source>
        <dbReference type="ARBA" id="ARBA00012075"/>
    </source>
</evidence>
<evidence type="ECO:0000256" key="4">
    <source>
        <dbReference type="ARBA" id="ARBA00007481"/>
    </source>
</evidence>
<dbReference type="CDD" id="cd07914">
    <property type="entry name" value="IGPD"/>
    <property type="match status" value="1"/>
</dbReference>
<organism evidence="10">
    <name type="scientific">Paulinella chromatophora</name>
    <dbReference type="NCBI Taxonomy" id="39717"/>
    <lineage>
        <taxon>Eukaryota</taxon>
        <taxon>Sar</taxon>
        <taxon>Rhizaria</taxon>
        <taxon>Cercozoa</taxon>
        <taxon>Imbricatea</taxon>
        <taxon>Silicofilosea</taxon>
        <taxon>Euglyphida</taxon>
        <taxon>Paulinellidae</taxon>
        <taxon>Paulinella</taxon>
    </lineage>
</organism>
<keyword evidence="7 9" id="KW-0368">Histidine biosynthesis</keyword>
<dbReference type="GeneID" id="6481237"/>
<comment type="catalytic activity">
    <reaction evidence="1 9">
        <text>D-erythro-1-(imidazol-4-yl)glycerol 3-phosphate = 3-(imidazol-4-yl)-2-oxopropyl phosphate + H2O</text>
        <dbReference type="Rhea" id="RHEA:11040"/>
        <dbReference type="ChEBI" id="CHEBI:15377"/>
        <dbReference type="ChEBI" id="CHEBI:57766"/>
        <dbReference type="ChEBI" id="CHEBI:58278"/>
        <dbReference type="EC" id="4.2.1.19"/>
    </reaction>
</comment>
<dbReference type="PROSITE" id="PS00955">
    <property type="entry name" value="IGP_DEHYDRATASE_2"/>
    <property type="match status" value="1"/>
</dbReference>
<evidence type="ECO:0000256" key="3">
    <source>
        <dbReference type="ARBA" id="ARBA00005047"/>
    </source>
</evidence>
<evidence type="ECO:0000313" key="10">
    <source>
        <dbReference type="EMBL" id="ACB42937.1"/>
    </source>
</evidence>
<comment type="subcellular location">
    <subcellularLocation>
        <location evidence="2">Plastid</location>
        <location evidence="2">Chloroplast</location>
    </subcellularLocation>
</comment>
<dbReference type="RefSeq" id="YP_002049147.1">
    <property type="nucleotide sequence ID" value="NC_011087.1"/>
</dbReference>
<dbReference type="GO" id="GO:0000105">
    <property type="term" value="P:L-histidine biosynthetic process"/>
    <property type="evidence" value="ECO:0007669"/>
    <property type="project" value="UniProtKB-UniPathway"/>
</dbReference>
<geneLocation type="organellar chromatophore" evidence="10"/>
<evidence type="ECO:0000256" key="2">
    <source>
        <dbReference type="ARBA" id="ARBA00004229"/>
    </source>
</evidence>
<dbReference type="InterPro" id="IPR038494">
    <property type="entry name" value="IGPD_sf"/>
</dbReference>
<sequence>MRIGKIHRVTGETDINVKIDLDGTGKCEVETGIPFLDHMIHQLASHGLLDIEIKANGDTHIDDHHTNEDIGIALGQALAQALGNKVGINRFGHFIAPLDEALVQVILDFSGRPHLSYDLLIPAQRVGNYDTELVKEFFAALANNSFITLHICQLAGVNSHHIIEACFKAFARALRIGVEIDMRRANEIPSSKGVL</sequence>
<name>B1X4R8_PAUCH</name>
<proteinExistence type="inferred from homology"/>
<comment type="pathway">
    <text evidence="3 9">Amino-acid biosynthesis; L-histidine biosynthesis; L-histidine from 5-phospho-alpha-D-ribose 1-diphosphate: step 6/9.</text>
</comment>
<evidence type="ECO:0000256" key="1">
    <source>
        <dbReference type="ARBA" id="ARBA00001723"/>
    </source>
</evidence>
<keyword evidence="8 9" id="KW-0456">Lyase</keyword>
<dbReference type="NCBIfam" id="NF002109">
    <property type="entry name" value="PRK00951.1-5"/>
    <property type="match status" value="1"/>
</dbReference>
<dbReference type="FunFam" id="3.30.230.40:FF:000003">
    <property type="entry name" value="Imidazoleglycerol-phosphate dehydratase HisB"/>
    <property type="match status" value="1"/>
</dbReference>
<dbReference type="InterPro" id="IPR020568">
    <property type="entry name" value="Ribosomal_Su5_D2-typ_SF"/>
</dbReference>
<dbReference type="NCBIfam" id="NF002111">
    <property type="entry name" value="PRK00951.2-1"/>
    <property type="match status" value="1"/>
</dbReference>
<dbReference type="NCBIfam" id="NF002108">
    <property type="entry name" value="PRK00951.1-3"/>
    <property type="match status" value="1"/>
</dbReference>
<keyword evidence="10" id="KW-0934">Plastid</keyword>
<dbReference type="EMBL" id="CP000815">
    <property type="protein sequence ID" value="ACB42937.1"/>
    <property type="molecule type" value="Genomic_DNA"/>
</dbReference>
<evidence type="ECO:0000256" key="7">
    <source>
        <dbReference type="ARBA" id="ARBA00023102"/>
    </source>
</evidence>
<dbReference type="Gene3D" id="3.30.230.40">
    <property type="entry name" value="Imidazole glycerol phosphate dehydratase, domain 1"/>
    <property type="match status" value="2"/>
</dbReference>
<dbReference type="UniPathway" id="UPA00031">
    <property type="reaction ID" value="UER00011"/>
</dbReference>
<gene>
    <name evidence="10" type="primary">hisB</name>
    <name evidence="10" type="ordered locus">PCC_0501</name>
</gene>
<accession>B1X4R8</accession>
<dbReference type="EC" id="4.2.1.19" evidence="5 9"/>
<reference evidence="10" key="1">
    <citation type="submission" date="2007-08" db="EMBL/GenBank/DDBJ databases">
        <authorList>
            <person name="Gloeckner G."/>
            <person name="Nowack E."/>
            <person name="Melkonian M."/>
        </authorList>
    </citation>
    <scope>NUCLEOTIDE SEQUENCE</scope>
</reference>
<evidence type="ECO:0000256" key="8">
    <source>
        <dbReference type="ARBA" id="ARBA00023239"/>
    </source>
</evidence>
<dbReference type="PROSITE" id="PS00954">
    <property type="entry name" value="IGP_DEHYDRATASE_1"/>
    <property type="match status" value="1"/>
</dbReference>
<dbReference type="PANTHER" id="PTHR23133:SF2">
    <property type="entry name" value="IMIDAZOLEGLYCEROL-PHOSPHATE DEHYDRATASE"/>
    <property type="match status" value="1"/>
</dbReference>
<comment type="similarity">
    <text evidence="4 9">Belongs to the imidazoleglycerol-phosphate dehydratase family.</text>
</comment>
<evidence type="ECO:0000256" key="6">
    <source>
        <dbReference type="ARBA" id="ARBA00022605"/>
    </source>
</evidence>
<dbReference type="GO" id="GO:0004424">
    <property type="term" value="F:imidazoleglycerol-phosphate dehydratase activity"/>
    <property type="evidence" value="ECO:0007669"/>
    <property type="project" value="UniProtKB-EC"/>
</dbReference>
<dbReference type="NCBIfam" id="NF002114">
    <property type="entry name" value="PRK00951.2-4"/>
    <property type="match status" value="1"/>
</dbReference>
<evidence type="ECO:0000256" key="9">
    <source>
        <dbReference type="RuleBase" id="RU000598"/>
    </source>
</evidence>
<dbReference type="AlphaFoldDB" id="B1X4R8"/>
<dbReference type="GO" id="GO:0009507">
    <property type="term" value="C:chloroplast"/>
    <property type="evidence" value="ECO:0007669"/>
    <property type="project" value="UniProtKB-SubCell"/>
</dbReference>
<protein>
    <recommendedName>
        <fullName evidence="5 9">Imidazoleglycerol-phosphate dehydratase</fullName>
        <ecNumber evidence="5 9">4.2.1.19</ecNumber>
    </recommendedName>
</protein>
<keyword evidence="6" id="KW-0028">Amino-acid biosynthesis</keyword>
<dbReference type="FunFam" id="3.30.230.40:FF:000002">
    <property type="entry name" value="Imidazoleglycerol-phosphate dehydratase"/>
    <property type="match status" value="1"/>
</dbReference>
<dbReference type="InterPro" id="IPR020565">
    <property type="entry name" value="ImidazoleglycerP_deHydtase_CS"/>
</dbReference>
<reference evidence="10" key="2">
    <citation type="journal article" date="2008" name="Curr. Biol.">
        <title>Chromatophore genome sequence of Paulinella sheds light on acquisition of photosynthesis by eukaryotes.</title>
        <authorList>
            <person name="Nowack E.C.M."/>
            <person name="Melkonian M."/>
            <person name="Gloeckner G."/>
        </authorList>
    </citation>
    <scope>NUCLEOTIDE SEQUENCE [LARGE SCALE GENOMIC DNA]</scope>
</reference>
<dbReference type="Pfam" id="PF00475">
    <property type="entry name" value="IGPD"/>
    <property type="match status" value="1"/>
</dbReference>